<dbReference type="EMBL" id="ADZX01000261">
    <property type="protein sequence ID" value="EFK97310.1"/>
    <property type="molecule type" value="Genomic_DNA"/>
</dbReference>
<dbReference type="AlphaFoldDB" id="D9PGK5"/>
<reference evidence="2" key="1">
    <citation type="submission" date="2010-07" db="EMBL/GenBank/DDBJ databases">
        <authorList>
            <consortium name="CONSOLIDER consortium CSD2007-00005"/>
            <person name="Guazzaroni M.-E."/>
            <person name="Richter M."/>
            <person name="Garcia-Salamanca A."/>
            <person name="Yarza P."/>
            <person name="Ferrer M."/>
        </authorList>
    </citation>
    <scope>NUCLEOTIDE SEQUENCE</scope>
</reference>
<proteinExistence type="predicted"/>
<keyword evidence="1" id="KW-0812">Transmembrane</keyword>
<evidence type="ECO:0000256" key="1">
    <source>
        <dbReference type="SAM" id="Phobius"/>
    </source>
</evidence>
<keyword evidence="1" id="KW-0472">Membrane</keyword>
<organism evidence="2">
    <name type="scientific">sediment metagenome</name>
    <dbReference type="NCBI Taxonomy" id="749907"/>
    <lineage>
        <taxon>unclassified sequences</taxon>
        <taxon>metagenomes</taxon>
        <taxon>ecological metagenomes</taxon>
    </lineage>
</organism>
<feature type="non-terminal residue" evidence="2">
    <location>
        <position position="140"/>
    </location>
</feature>
<protein>
    <recommendedName>
        <fullName evidence="3">DUF5673 domain-containing protein</fullName>
    </recommendedName>
</protein>
<name>D9PGK5_9ZZZZ</name>
<reference evidence="2" key="2">
    <citation type="journal article" date="2011" name="Microb. Ecol.">
        <title>Taxonomic and Functional Metagenomic Profiling of the Microbial Community in the Anoxic Sediment of a Sub-saline Shallow Lake (Laguna de Carrizo, Central Spain).</title>
        <authorList>
            <person name="Ferrer M."/>
            <person name="Guazzaroni M.E."/>
            <person name="Richter M."/>
            <person name="Garcia-Salamanca A."/>
            <person name="Yarza P."/>
            <person name="Suarez-Suarez A."/>
            <person name="Solano J."/>
            <person name="Alcaide M."/>
            <person name="van Dillewijn P."/>
            <person name="Molina-Henares M.A."/>
            <person name="Lopez-Cortes N."/>
            <person name="Al-Ramahi Y."/>
            <person name="Guerrero C."/>
            <person name="Acosta A."/>
            <person name="de Eugenio L.I."/>
            <person name="Martinez V."/>
            <person name="Marques S."/>
            <person name="Rojo F."/>
            <person name="Santero E."/>
            <person name="Genilloud O."/>
            <person name="Perez-Perez J."/>
            <person name="Rossello-Mora R."/>
            <person name="Ramos J.L."/>
        </authorList>
    </citation>
    <scope>NUCLEOTIDE SEQUENCE</scope>
</reference>
<accession>D9PGK5</accession>
<keyword evidence="1" id="KW-1133">Transmembrane helix</keyword>
<gene>
    <name evidence="2" type="ORF">LDC_0652</name>
</gene>
<sequence length="140" mass="16380">METQEKADLKTSKILRPSVTLFEWTAPERLFKKRSREFYRKIAVIIMFFALFLVAISDFTLVIVLGVVFFATYIFTSIPPRDVTHKITTNGISYASGIMYYWEDLINFYIEERDTVKILQVNTKTAFPGRIFMILSKEID</sequence>
<comment type="caution">
    <text evidence="2">The sequence shown here is derived from an EMBL/GenBank/DDBJ whole genome shotgun (WGS) entry which is preliminary data.</text>
</comment>
<evidence type="ECO:0000313" key="2">
    <source>
        <dbReference type="EMBL" id="EFK97310.1"/>
    </source>
</evidence>
<feature type="transmembrane region" description="Helical" evidence="1">
    <location>
        <begin position="42"/>
        <end position="75"/>
    </location>
</feature>
<evidence type="ECO:0008006" key="3">
    <source>
        <dbReference type="Google" id="ProtNLM"/>
    </source>
</evidence>